<dbReference type="GO" id="GO:0046872">
    <property type="term" value="F:metal ion binding"/>
    <property type="evidence" value="ECO:0007669"/>
    <property type="project" value="InterPro"/>
</dbReference>
<keyword evidence="4" id="KW-1185">Reference proteome</keyword>
<dbReference type="InterPro" id="IPR017518">
    <property type="entry name" value="CHP03084"/>
</dbReference>
<proteinExistence type="predicted"/>
<organism evidence="3 4">
    <name type="scientific">Solicola gregarius</name>
    <dbReference type="NCBI Taxonomy" id="2908642"/>
    <lineage>
        <taxon>Bacteria</taxon>
        <taxon>Bacillati</taxon>
        <taxon>Actinomycetota</taxon>
        <taxon>Actinomycetes</taxon>
        <taxon>Propionibacteriales</taxon>
        <taxon>Nocardioidaceae</taxon>
        <taxon>Solicola</taxon>
    </lineage>
</organism>
<evidence type="ECO:0000259" key="1">
    <source>
        <dbReference type="Pfam" id="PF08608"/>
    </source>
</evidence>
<sequence length="266" mass="28682">MSDRLAEVLGDLDAEGAQLDSWVCDLPADSWPTPTPAPGWTVAHQIAHLHWTDEASLKAIAGDDFADVLQAAAANPTGYVHTGAEALAAIAPAELLVRWREGRARLSGALRDVPKGERIAWFGPPMSPASMATARLMETWAHAHDVAGALGLEVPVTSRVRHVCHLGVRTRGFAYAVRGLQVPDTEVYVELTGPEGETWTWGSTEAPERVTGSAWDFGLLVTRRRHLDDVDVHADGSDAEQWLTIAQAFAGPPGRDPVRLSEREPA</sequence>
<gene>
    <name evidence="3" type="ORF">L0C25_08860</name>
</gene>
<dbReference type="NCBIfam" id="TIGR03084">
    <property type="entry name" value="TIGR03084 family metal-binding protein"/>
    <property type="match status" value="1"/>
</dbReference>
<protein>
    <submittedName>
        <fullName evidence="3">TIGR03084 family metal-binding protein</fullName>
    </submittedName>
</protein>
<dbReference type="Proteomes" id="UP001164390">
    <property type="component" value="Chromosome"/>
</dbReference>
<dbReference type="InterPro" id="IPR013917">
    <property type="entry name" value="tRNA_wybutosine-synth"/>
</dbReference>
<dbReference type="Pfam" id="PF08608">
    <property type="entry name" value="Wyosine_form"/>
    <property type="match status" value="1"/>
</dbReference>
<dbReference type="SUPFAM" id="SSF109854">
    <property type="entry name" value="DinB/YfiT-like putative metalloenzymes"/>
    <property type="match status" value="1"/>
</dbReference>
<evidence type="ECO:0000313" key="4">
    <source>
        <dbReference type="Proteomes" id="UP001164390"/>
    </source>
</evidence>
<feature type="domain" description="tRNA wybutosine-synthesis" evidence="1">
    <location>
        <begin position="186"/>
        <end position="234"/>
    </location>
</feature>
<evidence type="ECO:0000313" key="3">
    <source>
        <dbReference type="EMBL" id="UYM07169.1"/>
    </source>
</evidence>
<dbReference type="Pfam" id="PF11716">
    <property type="entry name" value="MDMPI_N"/>
    <property type="match status" value="1"/>
</dbReference>
<dbReference type="AlphaFoldDB" id="A0AA46YN21"/>
<dbReference type="Gene3D" id="1.20.120.450">
    <property type="entry name" value="dinb family like domain"/>
    <property type="match status" value="1"/>
</dbReference>
<dbReference type="InterPro" id="IPR034660">
    <property type="entry name" value="DinB/YfiT-like"/>
</dbReference>
<dbReference type="EMBL" id="CP094970">
    <property type="protein sequence ID" value="UYM07169.1"/>
    <property type="molecule type" value="Genomic_DNA"/>
</dbReference>
<dbReference type="KEGG" id="sgrg:L0C25_08860"/>
<evidence type="ECO:0000259" key="2">
    <source>
        <dbReference type="Pfam" id="PF11716"/>
    </source>
</evidence>
<accession>A0AA46YN21</accession>
<dbReference type="InterPro" id="IPR017517">
    <property type="entry name" value="Maleyloyr_isom"/>
</dbReference>
<dbReference type="InterPro" id="IPR024344">
    <property type="entry name" value="MDMPI_metal-binding"/>
</dbReference>
<dbReference type="NCBIfam" id="TIGR03083">
    <property type="entry name" value="maleylpyruvate isomerase family mycothiol-dependent enzyme"/>
    <property type="match status" value="1"/>
</dbReference>
<reference evidence="3" key="1">
    <citation type="submission" date="2022-01" db="EMBL/GenBank/DDBJ databases">
        <title>Nocardioidaceae gen. sp. A5X3R13.</title>
        <authorList>
            <person name="Lopez Marin M.A."/>
            <person name="Uhlik O."/>
        </authorList>
    </citation>
    <scope>NUCLEOTIDE SEQUENCE</scope>
    <source>
        <strain evidence="3">A5X3R13</strain>
    </source>
</reference>
<dbReference type="RefSeq" id="WP_271636115.1">
    <property type="nucleotide sequence ID" value="NZ_CP094970.1"/>
</dbReference>
<name>A0AA46YN21_9ACTN</name>
<feature type="domain" description="Mycothiol-dependent maleylpyruvate isomerase metal-binding" evidence="2">
    <location>
        <begin position="12"/>
        <end position="147"/>
    </location>
</feature>